<feature type="region of interest" description="Disordered" evidence="1">
    <location>
        <begin position="214"/>
        <end position="281"/>
    </location>
</feature>
<dbReference type="Proteomes" id="UP000578112">
    <property type="component" value="Unassembled WGS sequence"/>
</dbReference>
<feature type="compositionally biased region" description="Low complexity" evidence="1">
    <location>
        <begin position="233"/>
        <end position="267"/>
    </location>
</feature>
<feature type="compositionally biased region" description="Low complexity" evidence="1">
    <location>
        <begin position="488"/>
        <end position="511"/>
    </location>
</feature>
<evidence type="ECO:0000313" key="3">
    <source>
        <dbReference type="EMBL" id="MBB4760097.1"/>
    </source>
</evidence>
<feature type="compositionally biased region" description="Low complexity" evidence="1">
    <location>
        <begin position="93"/>
        <end position="107"/>
    </location>
</feature>
<sequence>MPPHPPSRSEPKSGPRHAARTATRARSGDALTATTGGFPHVQVLEGETATGRHRRPESLADATVLRPPASIRIAGGRRVALALAPRGAKLDGAARPANAASRRPAGGAPRGRHAKAADPLAITVRPLPVVLDAAGAVRDWALADTGRRPVTGTHRAPGTLPIESWLLVGRRRQQALLASLVAIGLMLIVVPMQQGGGVDINPVNAAGQAIVKAPKAPKKKEKPAGAADGNEQAGAPAGPSSPAPAGTEGAKPAPAKSAAGATSTGPAILVPNGTGPAKSLRTTGTATVALTFDDGPDPVQTPKILELLAKYQVKATFCLVGEQARKYPDLVRQIAAAGHTLCNHTWNHSLKIGKDKRGKIRADLRRTNDAIRAAVPSAAIPFFRAPGGNFTDALVETAYEDGMTSLYWEVDPRDWEHLEKDDDAAHIDKIVKSVQNEVRPGSIVLSHDFNQPDTIRAYDELLPWLNERFELGVPSEPKPPAEQPPAEQPSAQAPAAEAPAAEPAGQPAADA</sequence>
<feature type="region of interest" description="Disordered" evidence="1">
    <location>
        <begin position="471"/>
        <end position="511"/>
    </location>
</feature>
<dbReference type="GO" id="GO:0016810">
    <property type="term" value="F:hydrolase activity, acting on carbon-nitrogen (but not peptide) bonds"/>
    <property type="evidence" value="ECO:0007669"/>
    <property type="project" value="InterPro"/>
</dbReference>
<keyword evidence="4" id="KW-1185">Reference proteome</keyword>
<dbReference type="AlphaFoldDB" id="A0A7W7HSS2"/>
<dbReference type="Gene3D" id="3.20.20.370">
    <property type="entry name" value="Glycoside hydrolase/deacetylase"/>
    <property type="match status" value="1"/>
</dbReference>
<organism evidence="3 4">
    <name type="scientific">Actinoplanes digitatis</name>
    <dbReference type="NCBI Taxonomy" id="1868"/>
    <lineage>
        <taxon>Bacteria</taxon>
        <taxon>Bacillati</taxon>
        <taxon>Actinomycetota</taxon>
        <taxon>Actinomycetes</taxon>
        <taxon>Micromonosporales</taxon>
        <taxon>Micromonosporaceae</taxon>
        <taxon>Actinoplanes</taxon>
    </lineage>
</organism>
<feature type="domain" description="NodB homology" evidence="2">
    <location>
        <begin position="286"/>
        <end position="476"/>
    </location>
</feature>
<evidence type="ECO:0000313" key="4">
    <source>
        <dbReference type="Proteomes" id="UP000578112"/>
    </source>
</evidence>
<protein>
    <submittedName>
        <fullName evidence="3">Peptidoglycan/xylan/chitin deacetylase (PgdA/CDA1 family)</fullName>
    </submittedName>
</protein>
<dbReference type="PANTHER" id="PTHR10587">
    <property type="entry name" value="GLYCOSYL TRANSFERASE-RELATED"/>
    <property type="match status" value="1"/>
</dbReference>
<dbReference type="SUPFAM" id="SSF88713">
    <property type="entry name" value="Glycoside hydrolase/deacetylase"/>
    <property type="match status" value="1"/>
</dbReference>
<proteinExistence type="predicted"/>
<feature type="region of interest" description="Disordered" evidence="1">
    <location>
        <begin position="90"/>
        <end position="113"/>
    </location>
</feature>
<dbReference type="CDD" id="cd10917">
    <property type="entry name" value="CE4_NodB_like_6s_7s"/>
    <property type="match status" value="1"/>
</dbReference>
<dbReference type="InterPro" id="IPR002509">
    <property type="entry name" value="NODB_dom"/>
</dbReference>
<dbReference type="RefSeq" id="WP_239087900.1">
    <property type="nucleotide sequence ID" value="NZ_BOMK01000099.1"/>
</dbReference>
<dbReference type="PROSITE" id="PS51677">
    <property type="entry name" value="NODB"/>
    <property type="match status" value="1"/>
</dbReference>
<feature type="region of interest" description="Disordered" evidence="1">
    <location>
        <begin position="1"/>
        <end position="40"/>
    </location>
</feature>
<dbReference type="InterPro" id="IPR011330">
    <property type="entry name" value="Glyco_hydro/deAcase_b/a-brl"/>
</dbReference>
<comment type="caution">
    <text evidence="3">The sequence shown here is derived from an EMBL/GenBank/DDBJ whole genome shotgun (WGS) entry which is preliminary data.</text>
</comment>
<feature type="compositionally biased region" description="Pro residues" evidence="1">
    <location>
        <begin position="476"/>
        <end position="487"/>
    </location>
</feature>
<dbReference type="EMBL" id="JACHNH010000001">
    <property type="protein sequence ID" value="MBB4760097.1"/>
    <property type="molecule type" value="Genomic_DNA"/>
</dbReference>
<name>A0A7W7HSS2_9ACTN</name>
<dbReference type="GO" id="GO:0005975">
    <property type="term" value="P:carbohydrate metabolic process"/>
    <property type="evidence" value="ECO:0007669"/>
    <property type="project" value="InterPro"/>
</dbReference>
<evidence type="ECO:0000259" key="2">
    <source>
        <dbReference type="PROSITE" id="PS51677"/>
    </source>
</evidence>
<evidence type="ECO:0000256" key="1">
    <source>
        <dbReference type="SAM" id="MobiDB-lite"/>
    </source>
</evidence>
<reference evidence="3 4" key="1">
    <citation type="submission" date="2020-08" db="EMBL/GenBank/DDBJ databases">
        <title>Sequencing the genomes of 1000 actinobacteria strains.</title>
        <authorList>
            <person name="Klenk H.-P."/>
        </authorList>
    </citation>
    <scope>NUCLEOTIDE SEQUENCE [LARGE SCALE GENOMIC DNA]</scope>
    <source>
        <strain evidence="3 4">DSM 43149</strain>
    </source>
</reference>
<accession>A0A7W7HSS2</accession>
<gene>
    <name evidence="3" type="ORF">BJ971_000653</name>
</gene>
<dbReference type="Pfam" id="PF01522">
    <property type="entry name" value="Polysacc_deac_1"/>
    <property type="match status" value="1"/>
</dbReference>
<dbReference type="InterPro" id="IPR050248">
    <property type="entry name" value="Polysacc_deacetylase_ArnD"/>
</dbReference>